<keyword evidence="4 13" id="KW-0819">tRNA processing</keyword>
<dbReference type="EC" id="2.8.1.11" evidence="13"/>
<dbReference type="HAMAP" id="MF_03049">
    <property type="entry name" value="MOCS3_Uba4"/>
    <property type="match status" value="1"/>
</dbReference>
<comment type="function">
    <text evidence="13">Plays a central role in 2-thiolation of mcm(5)S(2)U at tRNA wobble positions of cytosolic tRNA(Lys), tRNA(Glu) and tRNA(Gln). Also essential during biosynthesis of the molybdenum cofactor. Acts by mediating the C-terminal thiocarboxylation of sulfur carriers urm1 and MOCS2A. Its N-terminus first activates urm1 and MOCS2A as acyl-adenylates (-COAMP), then the persulfide sulfur on the catalytic cysteine is transferred to urm1 and MOCS2A to form thiocarboxylation (-COSH) of their C-terminus. The reaction probably involves hydrogen sulfide that is generated from the persulfide intermediate and that acts as nucleophile towards urm1 and MOCS2A. Subsequently, a transient disulfide bond is formed. Does not use thiosulfate as sulfur donor; nfs1 probably acting as a sulfur donor for thiocarboxylation reactions.</text>
</comment>
<comment type="pathway">
    <text evidence="13">tRNA modification; 5-methoxycarbonylmethyl-2-thiouridine-tRNA biosynthesis.</text>
</comment>
<dbReference type="InterPro" id="IPR001763">
    <property type="entry name" value="Rhodanese-like_dom"/>
</dbReference>
<dbReference type="SUPFAM" id="SSF52821">
    <property type="entry name" value="Rhodanese/Cell cycle control phosphatase"/>
    <property type="match status" value="1"/>
</dbReference>
<evidence type="ECO:0000256" key="12">
    <source>
        <dbReference type="ARBA" id="ARBA00043893"/>
    </source>
</evidence>
<feature type="binding site" evidence="13">
    <location>
        <position position="99"/>
    </location>
    <ligand>
        <name>ATP</name>
        <dbReference type="ChEBI" id="CHEBI:30616"/>
    </ligand>
</feature>
<evidence type="ECO:0000256" key="9">
    <source>
        <dbReference type="ARBA" id="ARBA00022833"/>
    </source>
</evidence>
<feature type="active site" description="Cysteine persulfide intermediate; for sulfurtransferase activity" evidence="13">
    <location>
        <position position="406"/>
    </location>
</feature>
<dbReference type="EMBL" id="JBBBZM010000180">
    <property type="protein sequence ID" value="KAL0632217.1"/>
    <property type="molecule type" value="Genomic_DNA"/>
</dbReference>
<comment type="pathway">
    <text evidence="13">Cofactor biosynthesis; molybdopterin biosynthesis.</text>
</comment>
<keyword evidence="13" id="KW-0501">Molybdenum cofactor biosynthesis</keyword>
<feature type="domain" description="Rhodanese" evidence="15">
    <location>
        <begin position="333"/>
        <end position="448"/>
    </location>
</feature>
<evidence type="ECO:0000256" key="11">
    <source>
        <dbReference type="ARBA" id="ARBA00023268"/>
    </source>
</evidence>
<dbReference type="InterPro" id="IPR028885">
    <property type="entry name" value="MOCS3/Uba4"/>
</dbReference>
<dbReference type="Pfam" id="PF00581">
    <property type="entry name" value="Rhodanese"/>
    <property type="match status" value="1"/>
</dbReference>
<dbReference type="EC" id="2.7.7.80" evidence="13"/>
<feature type="active site" description="Glycyl thioester intermediate; for adenylyltransferase activity" evidence="13">
    <location>
        <position position="225"/>
    </location>
</feature>
<evidence type="ECO:0000313" key="17">
    <source>
        <dbReference type="Proteomes" id="UP001447188"/>
    </source>
</evidence>
<feature type="binding site" evidence="13">
    <location>
        <position position="289"/>
    </location>
    <ligand>
        <name>Zn(2+)</name>
        <dbReference type="ChEBI" id="CHEBI:29105"/>
    </ligand>
</feature>
<comment type="catalytic activity">
    <reaction evidence="13">
        <text>[molybdopterin-synthase sulfur-carrier protein]-C-terminal Gly-Gly + ATP + H(+) = [molybdopterin-synthase sulfur-carrier protein]-C-terminal Gly-Gly-AMP + diphosphate</text>
        <dbReference type="Rhea" id="RHEA:43616"/>
        <dbReference type="Rhea" id="RHEA-COMP:12159"/>
        <dbReference type="Rhea" id="RHEA-COMP:12202"/>
        <dbReference type="ChEBI" id="CHEBI:15378"/>
        <dbReference type="ChEBI" id="CHEBI:30616"/>
        <dbReference type="ChEBI" id="CHEBI:33019"/>
        <dbReference type="ChEBI" id="CHEBI:90618"/>
        <dbReference type="ChEBI" id="CHEBI:90778"/>
        <dbReference type="EC" id="2.7.7.80"/>
    </reaction>
</comment>
<evidence type="ECO:0000256" key="10">
    <source>
        <dbReference type="ARBA" id="ARBA00022840"/>
    </source>
</evidence>
<evidence type="ECO:0000256" key="3">
    <source>
        <dbReference type="ARBA" id="ARBA00022679"/>
    </source>
</evidence>
<gene>
    <name evidence="13" type="primary">uba4</name>
    <name evidence="13" type="synonym">cnxF</name>
    <name evidence="16" type="ORF">Q9L58_008889</name>
</gene>
<dbReference type="PANTHER" id="PTHR10953">
    <property type="entry name" value="UBIQUITIN-ACTIVATING ENZYME E1"/>
    <property type="match status" value="1"/>
</dbReference>
<keyword evidence="14" id="KW-0175">Coiled coil</keyword>
<dbReference type="PANTHER" id="PTHR10953:SF102">
    <property type="entry name" value="ADENYLYLTRANSFERASE AND SULFURTRANSFERASE MOCS3"/>
    <property type="match status" value="1"/>
</dbReference>
<feature type="binding site" evidence="13">
    <location>
        <position position="210"/>
    </location>
    <ligand>
        <name>Zn(2+)</name>
        <dbReference type="ChEBI" id="CHEBI:29105"/>
    </ligand>
</feature>
<comment type="subcellular location">
    <subcellularLocation>
        <location evidence="1">Cytoplasm</location>
        <location evidence="1">Cytosol</location>
    </subcellularLocation>
</comment>
<comment type="catalytic activity">
    <reaction evidence="13">
        <text>[molybdopterin-synthase sulfur-carrier protein]-C-terminal Gly-Gly-AMP + S-sulfanyl-L-cysteinyl-[cysteine desulfurase] + AH2 = [molybdopterin-synthase sulfur-carrier protein]-C-terminal-Gly-aminoethanethioate + L-cysteinyl-[cysteine desulfurase] + A + AMP + 2 H(+)</text>
        <dbReference type="Rhea" id="RHEA:48612"/>
        <dbReference type="Rhea" id="RHEA-COMP:12157"/>
        <dbReference type="Rhea" id="RHEA-COMP:12158"/>
        <dbReference type="Rhea" id="RHEA-COMP:12159"/>
        <dbReference type="Rhea" id="RHEA-COMP:19907"/>
        <dbReference type="ChEBI" id="CHEBI:13193"/>
        <dbReference type="ChEBI" id="CHEBI:15378"/>
        <dbReference type="ChEBI" id="CHEBI:17499"/>
        <dbReference type="ChEBI" id="CHEBI:29950"/>
        <dbReference type="ChEBI" id="CHEBI:61963"/>
        <dbReference type="ChEBI" id="CHEBI:90618"/>
        <dbReference type="ChEBI" id="CHEBI:232372"/>
        <dbReference type="ChEBI" id="CHEBI:456215"/>
        <dbReference type="EC" id="2.8.1.11"/>
    </reaction>
</comment>
<dbReference type="InterPro" id="IPR000594">
    <property type="entry name" value="ThiF_NAD_FAD-bd"/>
</dbReference>
<dbReference type="InterPro" id="IPR036873">
    <property type="entry name" value="Rhodanese-like_dom_sf"/>
</dbReference>
<evidence type="ECO:0000256" key="14">
    <source>
        <dbReference type="SAM" id="Coils"/>
    </source>
</evidence>
<reference evidence="16 17" key="1">
    <citation type="submission" date="2024-02" db="EMBL/GenBank/DDBJ databases">
        <title>Discinaceae phylogenomics.</title>
        <authorList>
            <person name="Dirks A.C."/>
            <person name="James T.Y."/>
        </authorList>
    </citation>
    <scope>NUCLEOTIDE SEQUENCE [LARGE SCALE GENOMIC DNA]</scope>
    <source>
        <strain evidence="16 17">ACD0624</strain>
    </source>
</reference>
<keyword evidence="17" id="KW-1185">Reference proteome</keyword>
<dbReference type="Proteomes" id="UP001447188">
    <property type="component" value="Unassembled WGS sequence"/>
</dbReference>
<evidence type="ECO:0000256" key="1">
    <source>
        <dbReference type="ARBA" id="ARBA00004514"/>
    </source>
</evidence>
<dbReference type="CDD" id="cd00757">
    <property type="entry name" value="ThiF_MoeB_HesA_family"/>
    <property type="match status" value="1"/>
</dbReference>
<dbReference type="InterPro" id="IPR045886">
    <property type="entry name" value="ThiF/MoeB/HesA"/>
</dbReference>
<keyword evidence="8" id="KW-0833">Ubl conjugation pathway</keyword>
<comment type="function">
    <text evidence="12">Plays a central role in 2-thiolation of mcm(5)S(2)U at tRNA wobble positions of cytosolic tRNA(Lys), tRNA(Glu) and tRNA(Gln). Also essential during biosynthesis of the molybdenum cofactor. Acts by mediating the C-terminal thiocarboxylation of sulfur carriers urm1 and mocs2a. Its N-terminus first activates urm1 and mocs2a as acyl-adenylates (-COAMP), then the persulfide sulfur on the catalytic cysteine is transferred to urm1 and mocs2a to form thiocarboxylation (-COSH) of their C-terminus. The reaction probably involves hydrogen sulfide that is generated from the persulfide intermediate and that acts as a nucleophile towards urm1 and mocs2a. Subsequently, a transient disulfide bond is formed. Does not use thiosulfate as sulfur donor; nfs1 probably acting as a sulfur donor for thiocarboxylation reactions.</text>
</comment>
<evidence type="ECO:0000256" key="7">
    <source>
        <dbReference type="ARBA" id="ARBA00022741"/>
    </source>
</evidence>
<evidence type="ECO:0000256" key="4">
    <source>
        <dbReference type="ARBA" id="ARBA00022694"/>
    </source>
</evidence>
<keyword evidence="10 13" id="KW-0067">ATP-binding</keyword>
<keyword evidence="2 13" id="KW-0963">Cytoplasm</keyword>
<sequence>MSAAELEGENSLLKQRIQQLETELASVQAAAVEPDGQKWALGLDEYRRYGRQMIMPEIGLEGQLRLKRARVLVVGVGGLGCPAAAYLAGAGVGTIGLVDHDVVEASNLHRQILHSTATVGTPKVESALLYLRRLNPHPTYIPHDFALSPSNAIAVFQNYDLVLDCTDHPSLRYLISDAAVLTNIPVVSASALRKDGQLIVLNSPPGHGPCYRCIWPRPPPSPTSCADGGILGPVVGVMGVLQALEAIKLLILPAPSTPAPATMTLFSAWPRLAFRHCRMRARRTGCPGCSPAVERTALADTDYVAFCGADAEGVRLAPEERVAPVEYRSVRESGAPHVLLDVRDPTQFGICHLRGSWSGFPSCVCMCVVPVLTCVDVPFEEFEGASALPALVKEGLSTAEAVYVLCRLGNDSQIVTRMLKDAGVAGGHVWDVRGGIREWARTAPEGFPEY</sequence>
<evidence type="ECO:0000256" key="5">
    <source>
        <dbReference type="ARBA" id="ARBA00022695"/>
    </source>
</evidence>
<feature type="binding site" evidence="13">
    <location>
        <position position="286"/>
    </location>
    <ligand>
        <name>Zn(2+)</name>
        <dbReference type="ChEBI" id="CHEBI:29105"/>
    </ligand>
</feature>
<dbReference type="Gene3D" id="3.40.50.720">
    <property type="entry name" value="NAD(P)-binding Rossmann-like Domain"/>
    <property type="match status" value="1"/>
</dbReference>
<comment type="caution">
    <text evidence="16">The sequence shown here is derived from an EMBL/GenBank/DDBJ whole genome shotgun (WGS) entry which is preliminary data.</text>
</comment>
<organism evidence="16 17">
    <name type="scientific">Discina gigas</name>
    <dbReference type="NCBI Taxonomy" id="1032678"/>
    <lineage>
        <taxon>Eukaryota</taxon>
        <taxon>Fungi</taxon>
        <taxon>Dikarya</taxon>
        <taxon>Ascomycota</taxon>
        <taxon>Pezizomycotina</taxon>
        <taxon>Pezizomycetes</taxon>
        <taxon>Pezizales</taxon>
        <taxon>Discinaceae</taxon>
        <taxon>Discina</taxon>
    </lineage>
</organism>
<feature type="coiled-coil region" evidence="14">
    <location>
        <begin position="3"/>
        <end position="30"/>
    </location>
</feature>
<dbReference type="SUPFAM" id="SSF69572">
    <property type="entry name" value="Activating enzymes of the ubiquitin-like proteins"/>
    <property type="match status" value="1"/>
</dbReference>
<feature type="binding site" evidence="13">
    <location>
        <position position="123"/>
    </location>
    <ligand>
        <name>ATP</name>
        <dbReference type="ChEBI" id="CHEBI:30616"/>
    </ligand>
</feature>
<evidence type="ECO:0000256" key="8">
    <source>
        <dbReference type="ARBA" id="ARBA00022786"/>
    </source>
</evidence>
<dbReference type="PROSITE" id="PS50206">
    <property type="entry name" value="RHODANESE_3"/>
    <property type="match status" value="1"/>
</dbReference>
<comment type="cofactor">
    <cofactor evidence="13">
        <name>Zn(2+)</name>
        <dbReference type="ChEBI" id="CHEBI:29105"/>
    </cofactor>
    <text evidence="13">Binds 1 zinc ion per subunit.</text>
</comment>
<name>A0ABR3G928_9PEZI</name>
<keyword evidence="5" id="KW-0548">Nucleotidyltransferase</keyword>
<evidence type="ECO:0000256" key="2">
    <source>
        <dbReference type="ARBA" id="ARBA00022490"/>
    </source>
</evidence>
<evidence type="ECO:0000256" key="13">
    <source>
        <dbReference type="HAMAP-Rule" id="MF_03049"/>
    </source>
</evidence>
<dbReference type="Pfam" id="PF00899">
    <property type="entry name" value="ThiF"/>
    <property type="match status" value="1"/>
</dbReference>
<keyword evidence="9 13" id="KW-0862">Zinc</keyword>
<keyword evidence="7 13" id="KW-0547">Nucleotide-binding</keyword>
<evidence type="ECO:0000259" key="15">
    <source>
        <dbReference type="PROSITE" id="PS50206"/>
    </source>
</evidence>
<proteinExistence type="inferred from homology"/>
<comment type="similarity">
    <text evidence="13">In the N-terminal section; belongs to the HesA/MoeB/ThiF family. UBA4 subfamily.</text>
</comment>
<accession>A0ABR3G928</accession>
<keyword evidence="11 13" id="KW-0511">Multifunctional enzyme</keyword>
<dbReference type="SMART" id="SM00450">
    <property type="entry name" value="RHOD"/>
    <property type="match status" value="1"/>
</dbReference>
<keyword evidence="6 13" id="KW-0479">Metal-binding</keyword>
<dbReference type="InterPro" id="IPR035985">
    <property type="entry name" value="Ubiquitin-activating_enz"/>
</dbReference>
<feature type="binding site" evidence="13">
    <location>
        <begin position="167"/>
        <end position="168"/>
    </location>
    <ligand>
        <name>ATP</name>
        <dbReference type="ChEBI" id="CHEBI:30616"/>
    </ligand>
</feature>
<evidence type="ECO:0000313" key="16">
    <source>
        <dbReference type="EMBL" id="KAL0632217.1"/>
    </source>
</evidence>
<evidence type="ECO:0000256" key="6">
    <source>
        <dbReference type="ARBA" id="ARBA00022723"/>
    </source>
</evidence>
<feature type="binding site" evidence="13">
    <location>
        <position position="78"/>
    </location>
    <ligand>
        <name>ATP</name>
        <dbReference type="ChEBI" id="CHEBI:30616"/>
    </ligand>
</feature>
<dbReference type="Gene3D" id="3.40.250.10">
    <property type="entry name" value="Rhodanese-like domain"/>
    <property type="match status" value="1"/>
</dbReference>
<keyword evidence="3 13" id="KW-0808">Transferase</keyword>
<feature type="binding site" evidence="13">
    <location>
        <begin position="106"/>
        <end position="110"/>
    </location>
    <ligand>
        <name>ATP</name>
        <dbReference type="ChEBI" id="CHEBI:30616"/>
    </ligand>
</feature>
<protein>
    <recommendedName>
        <fullName evidence="13">Adenylyltransferase and sulfurtransferase uba4</fullName>
    </recommendedName>
    <alternativeName>
        <fullName evidence="13">Common component for nitrate reductase and xanthine dehydrogenase protein F</fullName>
    </alternativeName>
    <alternativeName>
        <fullName evidence="13">Ubiquitin-like protein activator 4</fullName>
    </alternativeName>
    <domain>
        <recommendedName>
            <fullName evidence="13">Molybdopterin-synthase adenylyltransferase</fullName>
            <ecNumber evidence="13">2.7.7.80</ecNumber>
        </recommendedName>
        <alternativeName>
            <fullName evidence="13">Adenylyltransferase uba4</fullName>
        </alternativeName>
        <alternativeName>
            <fullName evidence="13">Sulfur carrier protein MOCS2A adenylyltransferase</fullName>
        </alternativeName>
    </domain>
    <domain>
        <recommendedName>
            <fullName evidence="13">Molybdopterin-synthase sulfurtransferase</fullName>
            <ecNumber evidence="13">2.8.1.11</ecNumber>
        </recommendedName>
        <alternativeName>
            <fullName evidence="13">Sulfurtransferase uba4</fullName>
        </alternativeName>
        <alternativeName>
            <fullName evidence="13">Sulfur carrier protein MOCS2A sulfurtransferase</fullName>
        </alternativeName>
    </domain>
</protein>
<feature type="binding site" evidence="13">
    <location>
        <position position="213"/>
    </location>
    <ligand>
        <name>Zn(2+)</name>
        <dbReference type="ChEBI" id="CHEBI:29105"/>
    </ligand>
</feature>